<dbReference type="PROSITE" id="PS50045">
    <property type="entry name" value="SIGMA54_INTERACT_4"/>
    <property type="match status" value="1"/>
</dbReference>
<dbReference type="Proteomes" id="UP000886101">
    <property type="component" value="Unassembled WGS sequence"/>
</dbReference>
<dbReference type="Gene3D" id="1.10.8.60">
    <property type="match status" value="1"/>
</dbReference>
<dbReference type="AlphaFoldDB" id="A0A7V5P1R8"/>
<evidence type="ECO:0000313" key="10">
    <source>
        <dbReference type="EMBL" id="HHI98017.1"/>
    </source>
</evidence>
<dbReference type="Pfam" id="PF02954">
    <property type="entry name" value="HTH_8"/>
    <property type="match status" value="1"/>
</dbReference>
<dbReference type="GO" id="GO:0005524">
    <property type="term" value="F:ATP binding"/>
    <property type="evidence" value="ECO:0007669"/>
    <property type="project" value="UniProtKB-KW"/>
</dbReference>
<dbReference type="CDD" id="cd00009">
    <property type="entry name" value="AAA"/>
    <property type="match status" value="1"/>
</dbReference>
<dbReference type="InterPro" id="IPR011006">
    <property type="entry name" value="CheY-like_superfamily"/>
</dbReference>
<evidence type="ECO:0000259" key="8">
    <source>
        <dbReference type="PROSITE" id="PS50045"/>
    </source>
</evidence>
<name>A0A7V5P1R8_9BACT</name>
<dbReference type="InterPro" id="IPR009057">
    <property type="entry name" value="Homeodomain-like_sf"/>
</dbReference>
<dbReference type="Gene3D" id="1.10.10.60">
    <property type="entry name" value="Homeodomain-like"/>
    <property type="match status" value="1"/>
</dbReference>
<dbReference type="SMART" id="SM00448">
    <property type="entry name" value="REC"/>
    <property type="match status" value="1"/>
</dbReference>
<dbReference type="InterPro" id="IPR002078">
    <property type="entry name" value="Sigma_54_int"/>
</dbReference>
<evidence type="ECO:0000256" key="6">
    <source>
        <dbReference type="ARBA" id="ARBA00023163"/>
    </source>
</evidence>
<dbReference type="Pfam" id="PF25601">
    <property type="entry name" value="AAA_lid_14"/>
    <property type="match status" value="1"/>
</dbReference>
<dbReference type="InterPro" id="IPR001789">
    <property type="entry name" value="Sig_transdc_resp-reg_receiver"/>
</dbReference>
<dbReference type="SUPFAM" id="SSF52540">
    <property type="entry name" value="P-loop containing nucleoside triphosphate hydrolases"/>
    <property type="match status" value="1"/>
</dbReference>
<proteinExistence type="predicted"/>
<keyword evidence="3" id="KW-0805">Transcription regulation</keyword>
<dbReference type="InterPro" id="IPR025662">
    <property type="entry name" value="Sigma_54_int_dom_ATP-bd_1"/>
</dbReference>
<dbReference type="PRINTS" id="PR01590">
    <property type="entry name" value="HTHFIS"/>
</dbReference>
<evidence type="ECO:0000256" key="1">
    <source>
        <dbReference type="ARBA" id="ARBA00022741"/>
    </source>
</evidence>
<dbReference type="InterPro" id="IPR002197">
    <property type="entry name" value="HTH_Fis"/>
</dbReference>
<dbReference type="SUPFAM" id="SSF46689">
    <property type="entry name" value="Homeodomain-like"/>
    <property type="match status" value="1"/>
</dbReference>
<keyword evidence="4" id="KW-0238">DNA-binding</keyword>
<dbReference type="SMART" id="SM00382">
    <property type="entry name" value="AAA"/>
    <property type="match status" value="1"/>
</dbReference>
<dbReference type="PROSITE" id="PS00676">
    <property type="entry name" value="SIGMA54_INTERACT_2"/>
    <property type="match status" value="1"/>
</dbReference>
<dbReference type="InterPro" id="IPR027417">
    <property type="entry name" value="P-loop_NTPase"/>
</dbReference>
<feature type="domain" description="Response regulatory" evidence="9">
    <location>
        <begin position="4"/>
        <end position="118"/>
    </location>
</feature>
<dbReference type="Gene3D" id="3.40.50.2300">
    <property type="match status" value="1"/>
</dbReference>
<accession>A0A7V5P1R8</accession>
<keyword evidence="1" id="KW-0547">Nucleotide-binding</keyword>
<organism evidence="10">
    <name type="scientific">Thermodesulfatator atlanticus</name>
    <dbReference type="NCBI Taxonomy" id="501497"/>
    <lineage>
        <taxon>Bacteria</taxon>
        <taxon>Pseudomonadati</taxon>
        <taxon>Thermodesulfobacteriota</taxon>
        <taxon>Thermodesulfobacteria</taxon>
        <taxon>Thermodesulfobacteriales</taxon>
        <taxon>Thermodesulfatatoraceae</taxon>
        <taxon>Thermodesulfatator</taxon>
    </lineage>
</organism>
<feature type="domain" description="Sigma-54 factor interaction" evidence="8">
    <location>
        <begin position="143"/>
        <end position="372"/>
    </location>
</feature>
<dbReference type="InterPro" id="IPR003593">
    <property type="entry name" value="AAA+_ATPase"/>
</dbReference>
<dbReference type="Pfam" id="PF00072">
    <property type="entry name" value="Response_reg"/>
    <property type="match status" value="1"/>
</dbReference>
<dbReference type="PROSITE" id="PS00675">
    <property type="entry name" value="SIGMA54_INTERACT_1"/>
    <property type="match status" value="1"/>
</dbReference>
<keyword evidence="5" id="KW-0010">Activator</keyword>
<dbReference type="PANTHER" id="PTHR32071:SF57">
    <property type="entry name" value="C4-DICARBOXYLATE TRANSPORT TRANSCRIPTIONAL REGULATORY PROTEIN DCTD"/>
    <property type="match status" value="1"/>
</dbReference>
<dbReference type="FunFam" id="3.40.50.300:FF:000006">
    <property type="entry name" value="DNA-binding transcriptional regulator NtrC"/>
    <property type="match status" value="1"/>
</dbReference>
<keyword evidence="7" id="KW-0597">Phosphoprotein</keyword>
<dbReference type="Pfam" id="PF00158">
    <property type="entry name" value="Sigma54_activat"/>
    <property type="match status" value="1"/>
</dbReference>
<reference evidence="10" key="1">
    <citation type="journal article" date="2020" name="mSystems">
        <title>Genome- and Community-Level Interaction Insights into Carbon Utilization and Element Cycling Functions of Hydrothermarchaeota in Hydrothermal Sediment.</title>
        <authorList>
            <person name="Zhou Z."/>
            <person name="Liu Y."/>
            <person name="Xu W."/>
            <person name="Pan J."/>
            <person name="Luo Z.H."/>
            <person name="Li M."/>
        </authorList>
    </citation>
    <scope>NUCLEOTIDE SEQUENCE [LARGE SCALE GENOMIC DNA]</scope>
    <source>
        <strain evidence="10">HyVt-533</strain>
    </source>
</reference>
<dbReference type="EMBL" id="DROK01000272">
    <property type="protein sequence ID" value="HHI98017.1"/>
    <property type="molecule type" value="Genomic_DNA"/>
</dbReference>
<dbReference type="GO" id="GO:0006355">
    <property type="term" value="P:regulation of DNA-templated transcription"/>
    <property type="evidence" value="ECO:0007669"/>
    <property type="project" value="InterPro"/>
</dbReference>
<dbReference type="GO" id="GO:0043565">
    <property type="term" value="F:sequence-specific DNA binding"/>
    <property type="evidence" value="ECO:0007669"/>
    <property type="project" value="InterPro"/>
</dbReference>
<dbReference type="GO" id="GO:0000160">
    <property type="term" value="P:phosphorelay signal transduction system"/>
    <property type="evidence" value="ECO:0007669"/>
    <property type="project" value="InterPro"/>
</dbReference>
<dbReference type="PANTHER" id="PTHR32071">
    <property type="entry name" value="TRANSCRIPTIONAL REGULATORY PROTEIN"/>
    <property type="match status" value="1"/>
</dbReference>
<comment type="caution">
    <text evidence="10">The sequence shown here is derived from an EMBL/GenBank/DDBJ whole genome shotgun (WGS) entry which is preliminary data.</text>
</comment>
<dbReference type="InterPro" id="IPR058031">
    <property type="entry name" value="AAA_lid_NorR"/>
</dbReference>
<dbReference type="FunFam" id="1.10.8.60:FF:000014">
    <property type="entry name" value="DNA-binding transcriptional regulator NtrC"/>
    <property type="match status" value="1"/>
</dbReference>
<dbReference type="PROSITE" id="PS50110">
    <property type="entry name" value="RESPONSE_REGULATORY"/>
    <property type="match status" value="1"/>
</dbReference>
<keyword evidence="6" id="KW-0804">Transcription</keyword>
<evidence type="ECO:0000256" key="4">
    <source>
        <dbReference type="ARBA" id="ARBA00023125"/>
    </source>
</evidence>
<evidence type="ECO:0000256" key="2">
    <source>
        <dbReference type="ARBA" id="ARBA00022840"/>
    </source>
</evidence>
<feature type="modified residue" description="4-aspartylphosphate" evidence="7">
    <location>
        <position position="53"/>
    </location>
</feature>
<dbReference type="SUPFAM" id="SSF52172">
    <property type="entry name" value="CheY-like"/>
    <property type="match status" value="1"/>
</dbReference>
<dbReference type="InterPro" id="IPR025943">
    <property type="entry name" value="Sigma_54_int_dom_ATP-bd_2"/>
</dbReference>
<evidence type="ECO:0000259" key="9">
    <source>
        <dbReference type="PROSITE" id="PS50110"/>
    </source>
</evidence>
<sequence length="465" mass="52797">MHESILIVEDNVSEAEIYQDFLQQKGFHVEVAHDGAEGISRLNENFYDVVITDLSMPKVSGLKVLEHIVENTPETICIILTGFGSIKSAVEAIKLGAYDYLTKPIALEELLLTIEKALETRQLRRENEYLRRKLWQEWGYGEIIGKSKAMRRVFALIEKVADTESTVLILGESGTGKELVARAIHAASDRREGPFIPVNCGAIPEELLESELFGHEKGAFTGAIKTRIGRFELAHGGTIFLDEIAEMSPKLQVKLLRVLQERTFERIGGTKPIKVDIRVIAATNKDLEKEVKEGRFREDLYYRLNVIPIKLPPLRERLEDIPLLVEHFLARFSNRKKEPVQGISKEALECLMKHDWPGNVRELENVIERMVILSNGSQLTLEDVPEYILEKTGTVKTTAYVQEFDIPDEGVHLPTLVAEFEKNLILKALEKTGWVKNRAAKLLRINRTTLIEKMKKQKIMAPKSL</sequence>
<dbReference type="Gene3D" id="3.40.50.300">
    <property type="entry name" value="P-loop containing nucleotide triphosphate hydrolases"/>
    <property type="match status" value="1"/>
</dbReference>
<dbReference type="PROSITE" id="PS00688">
    <property type="entry name" value="SIGMA54_INTERACT_3"/>
    <property type="match status" value="1"/>
</dbReference>
<evidence type="ECO:0000256" key="7">
    <source>
        <dbReference type="PROSITE-ProRule" id="PRU00169"/>
    </source>
</evidence>
<evidence type="ECO:0000256" key="3">
    <source>
        <dbReference type="ARBA" id="ARBA00023015"/>
    </source>
</evidence>
<evidence type="ECO:0000256" key="5">
    <source>
        <dbReference type="ARBA" id="ARBA00023159"/>
    </source>
</evidence>
<protein>
    <submittedName>
        <fullName evidence="10">Sigma-54-dependent Fis family transcriptional regulator</fullName>
    </submittedName>
</protein>
<gene>
    <name evidence="10" type="ORF">ENJ96_09230</name>
</gene>
<dbReference type="InterPro" id="IPR025944">
    <property type="entry name" value="Sigma_54_int_dom_CS"/>
</dbReference>
<keyword evidence="2" id="KW-0067">ATP-binding</keyword>